<dbReference type="AlphaFoldDB" id="A0A8S0ZZW8"/>
<evidence type="ECO:0008006" key="4">
    <source>
        <dbReference type="Google" id="ProtNLM"/>
    </source>
</evidence>
<name>A0A8S0ZZW8_ARCPL</name>
<reference evidence="2 3" key="1">
    <citation type="submission" date="2020-04" db="EMBL/GenBank/DDBJ databases">
        <authorList>
            <person name="Wallbank WR R."/>
            <person name="Pardo Diaz C."/>
            <person name="Kozak K."/>
            <person name="Martin S."/>
            <person name="Jiggins C."/>
            <person name="Moest M."/>
            <person name="Warren A I."/>
            <person name="Byers J.R.P. K."/>
            <person name="Montejo-Kovacevich G."/>
            <person name="Yen C E."/>
        </authorList>
    </citation>
    <scope>NUCLEOTIDE SEQUENCE [LARGE SCALE GENOMIC DNA]</scope>
</reference>
<evidence type="ECO:0000313" key="3">
    <source>
        <dbReference type="Proteomes" id="UP000494106"/>
    </source>
</evidence>
<evidence type="ECO:0000313" key="2">
    <source>
        <dbReference type="EMBL" id="CAB3239844.1"/>
    </source>
</evidence>
<accession>A0A8S0ZZW8</accession>
<feature type="compositionally biased region" description="Basic and acidic residues" evidence="1">
    <location>
        <begin position="161"/>
        <end position="176"/>
    </location>
</feature>
<gene>
    <name evidence="2" type="ORF">APLA_LOCUS8042</name>
</gene>
<dbReference type="OrthoDB" id="8195485at2759"/>
<protein>
    <recommendedName>
        <fullName evidence="4">Tesmin/TSO1-like CXC domain-containing protein</fullName>
    </recommendedName>
</protein>
<evidence type="ECO:0000256" key="1">
    <source>
        <dbReference type="SAM" id="MobiDB-lite"/>
    </source>
</evidence>
<sequence>MSLFDENGNRKDNHKTLAELRNELFNSSLYQHNIEESLASLPPTRPALQEHTKWVYYQIQEWLGNQLEPENWGWKKCGFITGNIILPANMSPVMNPAPPAPEELLKSIHCSCQKCDTNRCTCRKSGIRYSELCKNCEGEICDNRSLKEVQNLSAEDDGDEGENKVEDSQLDEHQSEHEEEEEELFDEVAVENPMRFDEMELHLDFPKHVGFRG</sequence>
<comment type="caution">
    <text evidence="2">The sequence shown here is derived from an EMBL/GenBank/DDBJ whole genome shotgun (WGS) entry which is preliminary data.</text>
</comment>
<keyword evidence="3" id="KW-1185">Reference proteome</keyword>
<feature type="region of interest" description="Disordered" evidence="1">
    <location>
        <begin position="153"/>
        <end position="185"/>
    </location>
</feature>
<dbReference type="EMBL" id="CADEBC010000503">
    <property type="protein sequence ID" value="CAB3239844.1"/>
    <property type="molecule type" value="Genomic_DNA"/>
</dbReference>
<proteinExistence type="predicted"/>
<dbReference type="Proteomes" id="UP000494106">
    <property type="component" value="Unassembled WGS sequence"/>
</dbReference>
<organism evidence="2 3">
    <name type="scientific">Arctia plantaginis</name>
    <name type="common">Wood tiger moth</name>
    <name type="synonym">Phalaena plantaginis</name>
    <dbReference type="NCBI Taxonomy" id="874455"/>
    <lineage>
        <taxon>Eukaryota</taxon>
        <taxon>Metazoa</taxon>
        <taxon>Ecdysozoa</taxon>
        <taxon>Arthropoda</taxon>
        <taxon>Hexapoda</taxon>
        <taxon>Insecta</taxon>
        <taxon>Pterygota</taxon>
        <taxon>Neoptera</taxon>
        <taxon>Endopterygota</taxon>
        <taxon>Lepidoptera</taxon>
        <taxon>Glossata</taxon>
        <taxon>Ditrysia</taxon>
        <taxon>Noctuoidea</taxon>
        <taxon>Erebidae</taxon>
        <taxon>Arctiinae</taxon>
        <taxon>Arctia</taxon>
    </lineage>
</organism>